<dbReference type="KEGG" id="bcom:BAUCODRAFT_121060"/>
<reference evidence="1 2" key="1">
    <citation type="journal article" date="2012" name="PLoS Pathog.">
        <title>Diverse lifestyles and strategies of plant pathogenesis encoded in the genomes of eighteen Dothideomycetes fungi.</title>
        <authorList>
            <person name="Ohm R.A."/>
            <person name="Feau N."/>
            <person name="Henrissat B."/>
            <person name="Schoch C.L."/>
            <person name="Horwitz B.A."/>
            <person name="Barry K.W."/>
            <person name="Condon B.J."/>
            <person name="Copeland A.C."/>
            <person name="Dhillon B."/>
            <person name="Glaser F."/>
            <person name="Hesse C.N."/>
            <person name="Kosti I."/>
            <person name="LaButti K."/>
            <person name="Lindquist E.A."/>
            <person name="Lucas S."/>
            <person name="Salamov A.A."/>
            <person name="Bradshaw R.E."/>
            <person name="Ciuffetti L."/>
            <person name="Hamelin R.C."/>
            <person name="Kema G.H.J."/>
            <person name="Lawrence C."/>
            <person name="Scott J.A."/>
            <person name="Spatafora J.W."/>
            <person name="Turgeon B.G."/>
            <person name="de Wit P.J.G.M."/>
            <person name="Zhong S."/>
            <person name="Goodwin S.B."/>
            <person name="Grigoriev I.V."/>
        </authorList>
    </citation>
    <scope>NUCLEOTIDE SEQUENCE [LARGE SCALE GENOMIC DNA]</scope>
    <source>
        <strain evidence="1 2">UAMH 10762</strain>
    </source>
</reference>
<dbReference type="RefSeq" id="XP_007674926.1">
    <property type="nucleotide sequence ID" value="XM_007676736.1"/>
</dbReference>
<proteinExistence type="predicted"/>
<protein>
    <submittedName>
        <fullName evidence="1">Uncharacterized protein</fullName>
    </submittedName>
</protein>
<evidence type="ECO:0000313" key="1">
    <source>
        <dbReference type="EMBL" id="EMC98169.1"/>
    </source>
</evidence>
<dbReference type="Proteomes" id="UP000011761">
    <property type="component" value="Unassembled WGS sequence"/>
</dbReference>
<dbReference type="EMBL" id="KB445553">
    <property type="protein sequence ID" value="EMC98169.1"/>
    <property type="molecule type" value="Genomic_DNA"/>
</dbReference>
<evidence type="ECO:0000313" key="2">
    <source>
        <dbReference type="Proteomes" id="UP000011761"/>
    </source>
</evidence>
<accession>M2NFW8</accession>
<dbReference type="GeneID" id="19107567"/>
<gene>
    <name evidence="1" type="ORF">BAUCODRAFT_121060</name>
</gene>
<dbReference type="HOGENOM" id="CLU_2775550_0_0_1"/>
<keyword evidence="2" id="KW-1185">Reference proteome</keyword>
<sequence>MNRRLSGSELLRNDSAVVNMLAMCFNNDRYCGNDNLAAGPGNGLYAVASSDDVACERVLGFAIDTGASD</sequence>
<name>M2NFW8_BAUPA</name>
<organism evidence="1 2">
    <name type="scientific">Baudoinia panamericana (strain UAMH 10762)</name>
    <name type="common">Angels' share fungus</name>
    <name type="synonym">Baudoinia compniacensis (strain UAMH 10762)</name>
    <dbReference type="NCBI Taxonomy" id="717646"/>
    <lineage>
        <taxon>Eukaryota</taxon>
        <taxon>Fungi</taxon>
        <taxon>Dikarya</taxon>
        <taxon>Ascomycota</taxon>
        <taxon>Pezizomycotina</taxon>
        <taxon>Dothideomycetes</taxon>
        <taxon>Dothideomycetidae</taxon>
        <taxon>Mycosphaerellales</taxon>
        <taxon>Teratosphaeriaceae</taxon>
        <taxon>Baudoinia</taxon>
    </lineage>
</organism>
<dbReference type="AlphaFoldDB" id="M2NFW8"/>